<dbReference type="AlphaFoldDB" id="A0A8I1JIB8"/>
<sequence length="247" mass="27710">MSIHPLSDLHNEFDVYVPQVLDADVVLLVGDIDVKVRGVKWASEAFPNSQVLYTPGNHEYYGGQLGHTLRKMREAAAETPNVKVMDRDEVVIGGVRFLGATGWTNYTSTGNLVVAQYDAQQTMRDFKKIRTATYSRTRPLDFMSENQLTLKWLKDKIAEPFDGKTVVFTHHAPLMELLDDHPHSGTHIDACYANRWNDLMGPGVDFWFSGHTHFAMDIMVNGTRNVSNQRGYPGEVVGFNPGLIVSV</sequence>
<dbReference type="GO" id="GO:0016787">
    <property type="term" value="F:hydrolase activity"/>
    <property type="evidence" value="ECO:0007669"/>
    <property type="project" value="InterPro"/>
</dbReference>
<feature type="domain" description="Calcineurin-like phosphoesterase" evidence="1">
    <location>
        <begin position="6"/>
        <end position="213"/>
    </location>
</feature>
<name>A0A8I1JIB8_PSEPU</name>
<evidence type="ECO:0000313" key="2">
    <source>
        <dbReference type="EMBL" id="MBI6882818.1"/>
    </source>
</evidence>
<dbReference type="Pfam" id="PF00149">
    <property type="entry name" value="Metallophos"/>
    <property type="match status" value="1"/>
</dbReference>
<proteinExistence type="predicted"/>
<comment type="caution">
    <text evidence="2">The sequence shown here is derived from an EMBL/GenBank/DDBJ whole genome shotgun (WGS) entry which is preliminary data.</text>
</comment>
<dbReference type="Proteomes" id="UP000637061">
    <property type="component" value="Unassembled WGS sequence"/>
</dbReference>
<evidence type="ECO:0000259" key="1">
    <source>
        <dbReference type="Pfam" id="PF00149"/>
    </source>
</evidence>
<dbReference type="EMBL" id="JAEHTE010000002">
    <property type="protein sequence ID" value="MBI6882818.1"/>
    <property type="molecule type" value="Genomic_DNA"/>
</dbReference>
<dbReference type="PANTHER" id="PTHR37844">
    <property type="entry name" value="SER/THR PROTEIN PHOSPHATASE SUPERFAMILY (AFU_ORTHOLOGUE AFUA_1G14840)"/>
    <property type="match status" value="1"/>
</dbReference>
<evidence type="ECO:0000313" key="3">
    <source>
        <dbReference type="Proteomes" id="UP000637061"/>
    </source>
</evidence>
<dbReference type="InterPro" id="IPR029052">
    <property type="entry name" value="Metallo-depent_PP-like"/>
</dbReference>
<dbReference type="Gene3D" id="3.60.21.10">
    <property type="match status" value="1"/>
</dbReference>
<accession>A0A8I1JIB8</accession>
<dbReference type="PANTHER" id="PTHR37844:SF2">
    <property type="entry name" value="SER_THR PROTEIN PHOSPHATASE SUPERFAMILY (AFU_ORTHOLOGUE AFUA_1G14840)"/>
    <property type="match status" value="1"/>
</dbReference>
<dbReference type="SUPFAM" id="SSF56300">
    <property type="entry name" value="Metallo-dependent phosphatases"/>
    <property type="match status" value="1"/>
</dbReference>
<reference evidence="2" key="1">
    <citation type="submission" date="2020-12" db="EMBL/GenBank/DDBJ databases">
        <title>Enhanced detection system for hospital associated transmission using whole genome sequencing surveillance.</title>
        <authorList>
            <person name="Harrison L.H."/>
            <person name="Van Tyne D."/>
            <person name="Marsh J.W."/>
            <person name="Griffith M.P."/>
            <person name="Snyder D.J."/>
            <person name="Cooper V.S."/>
            <person name="Mustapha M."/>
        </authorList>
    </citation>
    <scope>NUCLEOTIDE SEQUENCE</scope>
    <source>
        <strain evidence="2">PSB00042</strain>
    </source>
</reference>
<gene>
    <name evidence="2" type="ORF">JEU22_02745</name>
</gene>
<protein>
    <submittedName>
        <fullName evidence="2">Metallophosphoesterase</fullName>
    </submittedName>
</protein>
<dbReference type="InterPro" id="IPR004843">
    <property type="entry name" value="Calcineurin-like_PHP"/>
</dbReference>
<organism evidence="2 3">
    <name type="scientific">Pseudomonas putida</name>
    <name type="common">Arthrobacter siderocapsulatus</name>
    <dbReference type="NCBI Taxonomy" id="303"/>
    <lineage>
        <taxon>Bacteria</taxon>
        <taxon>Pseudomonadati</taxon>
        <taxon>Pseudomonadota</taxon>
        <taxon>Gammaproteobacteria</taxon>
        <taxon>Pseudomonadales</taxon>
        <taxon>Pseudomonadaceae</taxon>
        <taxon>Pseudomonas</taxon>
    </lineage>
</organism>